<dbReference type="KEGG" id="skr:BRX40_17345"/>
<feature type="region of interest" description="Disordered" evidence="1">
    <location>
        <begin position="59"/>
        <end position="78"/>
    </location>
</feature>
<organism evidence="2 3">
    <name type="scientific">Sphingomonas koreensis</name>
    <dbReference type="NCBI Taxonomy" id="93064"/>
    <lineage>
        <taxon>Bacteria</taxon>
        <taxon>Pseudomonadati</taxon>
        <taxon>Pseudomonadota</taxon>
        <taxon>Alphaproteobacteria</taxon>
        <taxon>Sphingomonadales</taxon>
        <taxon>Sphingomonadaceae</taxon>
        <taxon>Sphingomonas</taxon>
    </lineage>
</organism>
<dbReference type="RefSeq" id="WP_075152453.1">
    <property type="nucleotide sequence ID" value="NZ_CP018820.1"/>
</dbReference>
<proteinExistence type="predicted"/>
<dbReference type="GeneID" id="44134324"/>
<dbReference type="STRING" id="93064.BRX40_17345"/>
<sequence>MTTPSDLSMPRDDPGIATAEQGFVLLDGPNGIAMTMTPHAADVTGRNLIEAAQTAWCQRGNDPDLEGKAAAEPPGGID</sequence>
<dbReference type="EMBL" id="CP018820">
    <property type="protein sequence ID" value="APR53940.1"/>
    <property type="molecule type" value="Genomic_DNA"/>
</dbReference>
<gene>
    <name evidence="2" type="ORF">BRX40_17345</name>
</gene>
<dbReference type="Proteomes" id="UP000185161">
    <property type="component" value="Chromosome"/>
</dbReference>
<dbReference type="AlphaFoldDB" id="A0A1L6JEK5"/>
<reference evidence="3" key="1">
    <citation type="submission" date="2016-12" db="EMBL/GenBank/DDBJ databases">
        <title>Whole genome sequencing of Sphingomonas sp. ABOJV.</title>
        <authorList>
            <person name="Conlan S."/>
            <person name="Thomas P.J."/>
            <person name="Mullikin J."/>
            <person name="Palmore T.N."/>
            <person name="Frank K.M."/>
            <person name="Segre J.A."/>
        </authorList>
    </citation>
    <scope>NUCLEOTIDE SEQUENCE [LARGE SCALE GENOMIC DNA]</scope>
    <source>
        <strain evidence="3">ABOJV</strain>
    </source>
</reference>
<name>A0A1L6JEK5_9SPHN</name>
<protein>
    <submittedName>
        <fullName evidence="2">Uncharacterized protein</fullName>
    </submittedName>
</protein>
<accession>A0A1L6JEK5</accession>
<evidence type="ECO:0000313" key="2">
    <source>
        <dbReference type="EMBL" id="APR53940.1"/>
    </source>
</evidence>
<evidence type="ECO:0000313" key="3">
    <source>
        <dbReference type="Proteomes" id="UP000185161"/>
    </source>
</evidence>
<evidence type="ECO:0000256" key="1">
    <source>
        <dbReference type="SAM" id="MobiDB-lite"/>
    </source>
</evidence>
<keyword evidence="3" id="KW-1185">Reference proteome</keyword>